<gene>
    <name evidence="1" type="ORF">SAMN05444955_1083</name>
</gene>
<dbReference type="OrthoDB" id="2989402at2"/>
<sequence>MEIKFWYNASERKLIVIHIPSQERKEITYPKKIIKFLQAYQLSLQDCESVREDEDRLGLFKKMRIFR</sequence>
<keyword evidence="2" id="KW-1185">Reference proteome</keyword>
<name>A0A1H8F451_9BACL</name>
<dbReference type="Proteomes" id="UP000199695">
    <property type="component" value="Unassembled WGS sequence"/>
</dbReference>
<organism evidence="1 2">
    <name type="scientific">Lihuaxuella thermophila</name>
    <dbReference type="NCBI Taxonomy" id="1173111"/>
    <lineage>
        <taxon>Bacteria</taxon>
        <taxon>Bacillati</taxon>
        <taxon>Bacillota</taxon>
        <taxon>Bacilli</taxon>
        <taxon>Bacillales</taxon>
        <taxon>Thermoactinomycetaceae</taxon>
        <taxon>Lihuaxuella</taxon>
    </lineage>
</organism>
<proteinExistence type="predicted"/>
<evidence type="ECO:0000313" key="1">
    <source>
        <dbReference type="EMBL" id="SEN26479.1"/>
    </source>
</evidence>
<reference evidence="1 2" key="1">
    <citation type="submission" date="2016-10" db="EMBL/GenBank/DDBJ databases">
        <authorList>
            <person name="de Groot N.N."/>
        </authorList>
    </citation>
    <scope>NUCLEOTIDE SEQUENCE [LARGE SCALE GENOMIC DNA]</scope>
    <source>
        <strain evidence="1 2">DSM 46701</strain>
    </source>
</reference>
<dbReference type="RefSeq" id="WP_089968288.1">
    <property type="nucleotide sequence ID" value="NZ_FOCQ01000008.1"/>
</dbReference>
<evidence type="ECO:0000313" key="2">
    <source>
        <dbReference type="Proteomes" id="UP000199695"/>
    </source>
</evidence>
<accession>A0A1H8F451</accession>
<dbReference type="AlphaFoldDB" id="A0A1H8F451"/>
<protein>
    <submittedName>
        <fullName evidence="1">Uncharacterized protein</fullName>
    </submittedName>
</protein>
<dbReference type="EMBL" id="FOCQ01000008">
    <property type="protein sequence ID" value="SEN26479.1"/>
    <property type="molecule type" value="Genomic_DNA"/>
</dbReference>